<dbReference type="RefSeq" id="WP_047485446.1">
    <property type="nucleotide sequence ID" value="NZ_BJYH01000001.1"/>
</dbReference>
<comment type="caution">
    <text evidence="2">The sequence shown here is derived from an EMBL/GenBank/DDBJ whole genome shotgun (WGS) entry which is preliminary data.</text>
</comment>
<feature type="domain" description="T6SS Phospholipase effector Tle1-like catalytic" evidence="1">
    <location>
        <begin position="305"/>
        <end position="562"/>
    </location>
</feature>
<dbReference type="EMBL" id="QNUF01000004">
    <property type="protein sequence ID" value="REC77340.1"/>
    <property type="molecule type" value="Genomic_DNA"/>
</dbReference>
<dbReference type="PANTHER" id="PTHR33840:SF1">
    <property type="entry name" value="TLE1 PHOSPHOLIPASE DOMAIN-CONTAINING PROTEIN"/>
    <property type="match status" value="1"/>
</dbReference>
<organism evidence="2 3">
    <name type="scientific">Chryseobacterium rhizosphaerae</name>
    <dbReference type="NCBI Taxonomy" id="395937"/>
    <lineage>
        <taxon>Bacteria</taxon>
        <taxon>Pseudomonadati</taxon>
        <taxon>Bacteroidota</taxon>
        <taxon>Flavobacteriia</taxon>
        <taxon>Flavobacteriales</taxon>
        <taxon>Weeksellaceae</taxon>
        <taxon>Chryseobacterium group</taxon>
        <taxon>Chryseobacterium</taxon>
    </lineage>
</organism>
<accession>A0ABX9INS1</accession>
<evidence type="ECO:0000259" key="1">
    <source>
        <dbReference type="Pfam" id="PF09994"/>
    </source>
</evidence>
<dbReference type="Pfam" id="PF09994">
    <property type="entry name" value="T6SS_Tle1-like_cat"/>
    <property type="match status" value="1"/>
</dbReference>
<reference evidence="2 3" key="1">
    <citation type="journal article" date="2010" name="Syst. Appl. Microbiol.">
        <title>Four new species of Chryseobacterium from the rhizosphere of coastal sand dune plants, Chryseobacterium elymi sp. nov., Chryseobacterium hagamense sp. nov., Chryseobacterium lathyri sp. nov. and Chryseobacterium rhizosphaerae sp. nov.</title>
        <authorList>
            <person name="Cho S.H."/>
            <person name="Lee K.S."/>
            <person name="Shin D.S."/>
            <person name="Han J.H."/>
            <person name="Park K.S."/>
            <person name="Lee C.H."/>
            <person name="Park K.H."/>
            <person name="Kim S.B."/>
        </authorList>
    </citation>
    <scope>NUCLEOTIDE SEQUENCE [LARGE SCALE GENOMIC DNA]</scope>
    <source>
        <strain evidence="2 3">KCTC 22548</strain>
    </source>
</reference>
<dbReference type="PANTHER" id="PTHR33840">
    <property type="match status" value="1"/>
</dbReference>
<evidence type="ECO:0000313" key="2">
    <source>
        <dbReference type="EMBL" id="REC77340.1"/>
    </source>
</evidence>
<name>A0ABX9INS1_9FLAO</name>
<evidence type="ECO:0000313" key="3">
    <source>
        <dbReference type="Proteomes" id="UP000256491"/>
    </source>
</evidence>
<protein>
    <submittedName>
        <fullName evidence="2">DUF2235 domain-containing protein</fullName>
    </submittedName>
</protein>
<proteinExistence type="predicted"/>
<sequence>MKIIGETRPLTNTVCQYSILNITAKVTVKEWKIEYNGKILGSNTKGIFKFAVNLAEKTVKLIAVVVQNGKEVNYSINLYILAGKPQLLSMEWQDSGGRPVGTRKIGYLDKVQLAVRTLNIPKGDRLKVSVYEDDVTGDRSMGTYTTSGVDDKGRAYLYFNNISLYQAKLNKIDYVNESEHEYYVKVEYKNHISHIEEKIQLVVENELKTHIDTPKATNMPVVVGKPESVAKLKKDHVNFTFGVFLDGTLNNMYNTELRQKVTEKEGVKNVEGSKASAAEAQNIYRKKGGAVDGDPSKGETSFENDLSNPAILFKNYKKSKADKIFRIYTEGMGTNTAPKHYGDALEVDDYKGDDLMMGPAFGMGSAGIMDRVRKSIRNVKTEIFKNILKNKEFVGTLTFDVFGFSRGAAAARHFVHVVTQGSYKAHTKAWKEGFIVKDKFGYNLAESYANGVMPAFGYLGQLLSEAGLMDEQTKVQIRFVGIYDTVPHHGLFQSNDSKDLGLNDVNKADYVVHMVAADEHRANFSLVDISSVPKTSPDSGKKGGIELYYPGVHCDVGGAYVEGWTDNPKRIDATIVKDSLYSLSEELIRQGWFLPGELSIKKDPFYRLSVNNYRLEGERKLSNQYSFIPLHLMVEFCIKKCIPVKESGVTDDYKFQDNWIPGNIAFLEGIKEKLKKYTFNGGSPLAFIEPEIYKEPPVIHATGDRQSVFEWQQRQLEGQQRNNVEAHKKNREIKFLRNHYLHWNATYGQSGSDLISQKNYPNIVNGKRKRKIY</sequence>
<dbReference type="Proteomes" id="UP000256491">
    <property type="component" value="Unassembled WGS sequence"/>
</dbReference>
<dbReference type="InterPro" id="IPR018712">
    <property type="entry name" value="Tle1-like_cat"/>
</dbReference>
<keyword evidence="3" id="KW-1185">Reference proteome</keyword>
<gene>
    <name evidence="2" type="ORF">DRF57_04905</name>
</gene>